<keyword evidence="4" id="KW-1185">Reference proteome</keyword>
<dbReference type="AlphaFoldDB" id="A0A7C9LRD5"/>
<dbReference type="InterPro" id="IPR007295">
    <property type="entry name" value="DUF402"/>
</dbReference>
<dbReference type="RefSeq" id="WP_157461593.1">
    <property type="nucleotide sequence ID" value="NZ_WQLB01000055.1"/>
</dbReference>
<dbReference type="InterPro" id="IPR035930">
    <property type="entry name" value="FomD-like_sf"/>
</dbReference>
<evidence type="ECO:0000259" key="2">
    <source>
        <dbReference type="Pfam" id="PF04167"/>
    </source>
</evidence>
<dbReference type="Gene3D" id="2.40.380.10">
    <property type="entry name" value="FomD-like"/>
    <property type="match status" value="1"/>
</dbReference>
<accession>A0A7C9LRD5</accession>
<gene>
    <name evidence="3" type="ORF">GO986_21610</name>
</gene>
<dbReference type="Proteomes" id="UP000483286">
    <property type="component" value="Unassembled WGS sequence"/>
</dbReference>
<feature type="domain" description="DUF402" evidence="2">
    <location>
        <begin position="22"/>
        <end position="154"/>
    </location>
</feature>
<name>A0A7C9LRD5_9DEIO</name>
<protein>
    <submittedName>
        <fullName evidence="3">DUF402 domain-containing protein</fullName>
    </submittedName>
</protein>
<reference evidence="3 4" key="1">
    <citation type="submission" date="2019-12" db="EMBL/GenBank/DDBJ databases">
        <title>Deinococcus sp. HMF7620 Genome sequencing and assembly.</title>
        <authorList>
            <person name="Kang H."/>
            <person name="Kim H."/>
            <person name="Joh K."/>
        </authorList>
    </citation>
    <scope>NUCLEOTIDE SEQUENCE [LARGE SCALE GENOMIC DNA]</scope>
    <source>
        <strain evidence="3 4">HMF7620</strain>
    </source>
</reference>
<dbReference type="EMBL" id="WQLB01000055">
    <property type="protein sequence ID" value="MVN89336.1"/>
    <property type="molecule type" value="Genomic_DNA"/>
</dbReference>
<proteinExistence type="predicted"/>
<evidence type="ECO:0000256" key="1">
    <source>
        <dbReference type="SAM" id="MobiDB-lite"/>
    </source>
</evidence>
<evidence type="ECO:0000313" key="4">
    <source>
        <dbReference type="Proteomes" id="UP000483286"/>
    </source>
</evidence>
<organism evidence="3 4">
    <name type="scientific">Deinococcus arboris</name>
    <dbReference type="NCBI Taxonomy" id="2682977"/>
    <lineage>
        <taxon>Bacteria</taxon>
        <taxon>Thermotogati</taxon>
        <taxon>Deinococcota</taxon>
        <taxon>Deinococci</taxon>
        <taxon>Deinococcales</taxon>
        <taxon>Deinococcaceae</taxon>
        <taxon>Deinococcus</taxon>
    </lineage>
</organism>
<feature type="region of interest" description="Disordered" evidence="1">
    <location>
        <begin position="1"/>
        <end position="23"/>
    </location>
</feature>
<sequence length="186" mass="20962">MVTEASQLAHPVKTERHDVRARRHHTNTGVRAVDAYHLTPQGLYVSRPFTSHPRVRHWQAHLLPALNLVVCRYDFHGEREHDYHLDVADIWQEGEVWVVRDLYLDVLVHDGLMAEIVDTDELLAARAAGYLSEPDMHRAVAMAHRTLSGLARARYSLNGWLEAQGLNLGWAEDGRPAPALTESVGG</sequence>
<evidence type="ECO:0000313" key="3">
    <source>
        <dbReference type="EMBL" id="MVN89336.1"/>
    </source>
</evidence>
<dbReference type="Pfam" id="PF04167">
    <property type="entry name" value="DUF402"/>
    <property type="match status" value="1"/>
</dbReference>
<dbReference type="SUPFAM" id="SSF159234">
    <property type="entry name" value="FomD-like"/>
    <property type="match status" value="1"/>
</dbReference>
<comment type="caution">
    <text evidence="3">The sequence shown here is derived from an EMBL/GenBank/DDBJ whole genome shotgun (WGS) entry which is preliminary data.</text>
</comment>